<comment type="caution">
    <text evidence="1">The sequence shown here is derived from an EMBL/GenBank/DDBJ whole genome shotgun (WGS) entry which is preliminary data.</text>
</comment>
<dbReference type="InterPro" id="IPR008966">
    <property type="entry name" value="Adhesion_dom_sf"/>
</dbReference>
<sequence>MTALRGSALGIGIKLESVGAPAGGIAPNSTKEFAAPAGGAGGWDFRVRMTRLPGTYQGGAVNATITINITYS</sequence>
<dbReference type="Gene3D" id="2.60.40.1090">
    <property type="entry name" value="Fimbrial-type adhesion domain"/>
    <property type="match status" value="1"/>
</dbReference>
<dbReference type="SUPFAM" id="SSF49401">
    <property type="entry name" value="Bacterial adhesins"/>
    <property type="match status" value="1"/>
</dbReference>
<gene>
    <name evidence="1" type="ORF">FJU31_06120</name>
</gene>
<evidence type="ECO:0000313" key="2">
    <source>
        <dbReference type="Proteomes" id="UP000326367"/>
    </source>
</evidence>
<name>A0ABQ6T381_9GAMM</name>
<keyword evidence="2" id="KW-1185">Reference proteome</keyword>
<evidence type="ECO:0000313" key="1">
    <source>
        <dbReference type="EMBL" id="KAA9001599.1"/>
    </source>
</evidence>
<dbReference type="InterPro" id="IPR036937">
    <property type="entry name" value="Adhesion_dom_fimbrial_sf"/>
</dbReference>
<reference evidence="1 2" key="1">
    <citation type="journal article" date="2020" name="Antonie Van Leeuwenhoek">
        <title>Stenotrophomonas cyclobalanopsidis sp. nov., isolated from the leaf spot disease of Cyclobalanopsis patelliformis.</title>
        <authorList>
            <person name="Bian D.R."/>
            <person name="Xue H."/>
            <person name="Piao C.G."/>
            <person name="Li Y."/>
        </authorList>
    </citation>
    <scope>NUCLEOTIDE SEQUENCE [LARGE SCALE GENOMIC DNA]</scope>
    <source>
        <strain evidence="1 2">TPQG1-4</strain>
    </source>
</reference>
<organism evidence="1 2">
    <name type="scientific">Stenotrophomonas cyclobalanopsidis</name>
    <dbReference type="NCBI Taxonomy" id="2771362"/>
    <lineage>
        <taxon>Bacteria</taxon>
        <taxon>Pseudomonadati</taxon>
        <taxon>Pseudomonadota</taxon>
        <taxon>Gammaproteobacteria</taxon>
        <taxon>Lysobacterales</taxon>
        <taxon>Lysobacteraceae</taxon>
        <taxon>Stenotrophomonas</taxon>
    </lineage>
</organism>
<accession>A0ABQ6T381</accession>
<protein>
    <submittedName>
        <fullName evidence="1">Fimbrial protein</fullName>
    </submittedName>
</protein>
<dbReference type="Proteomes" id="UP000326367">
    <property type="component" value="Unassembled WGS sequence"/>
</dbReference>
<proteinExistence type="predicted"/>
<dbReference type="EMBL" id="VYKI01000005">
    <property type="protein sequence ID" value="KAA9001599.1"/>
    <property type="molecule type" value="Genomic_DNA"/>
</dbReference>